<feature type="transmembrane region" description="Helical" evidence="2">
    <location>
        <begin position="1004"/>
        <end position="1023"/>
    </location>
</feature>
<evidence type="ECO:0000256" key="2">
    <source>
        <dbReference type="SAM" id="Phobius"/>
    </source>
</evidence>
<feature type="compositionally biased region" description="Basic and acidic residues" evidence="1">
    <location>
        <begin position="1537"/>
        <end position="1550"/>
    </location>
</feature>
<feature type="transmembrane region" description="Helical" evidence="2">
    <location>
        <begin position="202"/>
        <end position="220"/>
    </location>
</feature>
<dbReference type="GO" id="GO:0015708">
    <property type="term" value="P:silicic acid import across plasma membrane"/>
    <property type="evidence" value="ECO:0007669"/>
    <property type="project" value="InterPro"/>
</dbReference>
<organism evidence="3 4">
    <name type="scientific">Nitzschia inconspicua</name>
    <dbReference type="NCBI Taxonomy" id="303405"/>
    <lineage>
        <taxon>Eukaryota</taxon>
        <taxon>Sar</taxon>
        <taxon>Stramenopiles</taxon>
        <taxon>Ochrophyta</taxon>
        <taxon>Bacillariophyta</taxon>
        <taxon>Bacillariophyceae</taxon>
        <taxon>Bacillariophycidae</taxon>
        <taxon>Bacillariales</taxon>
        <taxon>Bacillariaceae</taxon>
        <taxon>Nitzschia</taxon>
    </lineage>
</organism>
<dbReference type="Pfam" id="PF03842">
    <property type="entry name" value="Silic_transp"/>
    <property type="match status" value="3"/>
</dbReference>
<keyword evidence="2" id="KW-1133">Transmembrane helix</keyword>
<feature type="transmembrane region" description="Helical" evidence="2">
    <location>
        <begin position="1313"/>
        <end position="1334"/>
    </location>
</feature>
<evidence type="ECO:0000313" key="4">
    <source>
        <dbReference type="Proteomes" id="UP000693970"/>
    </source>
</evidence>
<feature type="transmembrane region" description="Helical" evidence="2">
    <location>
        <begin position="329"/>
        <end position="349"/>
    </location>
</feature>
<dbReference type="Proteomes" id="UP000693970">
    <property type="component" value="Unassembled WGS sequence"/>
</dbReference>
<feature type="transmembrane region" description="Helical" evidence="2">
    <location>
        <begin position="1447"/>
        <end position="1471"/>
    </location>
</feature>
<feature type="transmembrane region" description="Helical" evidence="2">
    <location>
        <begin position="298"/>
        <end position="317"/>
    </location>
</feature>
<feature type="transmembrane region" description="Helical" evidence="2">
    <location>
        <begin position="864"/>
        <end position="890"/>
    </location>
</feature>
<feature type="transmembrane region" description="Helical" evidence="2">
    <location>
        <begin position="781"/>
        <end position="799"/>
    </location>
</feature>
<feature type="transmembrane region" description="Helical" evidence="2">
    <location>
        <begin position="1133"/>
        <end position="1150"/>
    </location>
</feature>
<sequence>MDSSAASTIEGDDVEMTFEVHQRQLGHQQEETEPGMLTPKIPMKRHIRNTSRGKSAASLEELVAFRNDAFDGDLNPFEIFFQEDDAASVGCDKYKPLPFADPLGRAQVPPMVDRLPPTNHDTEIAASLPIPEDEEAALQPNQPTPARIPTTDRTSSSNAVSTDDSTLQMDPEIVDNNYGEIPASGEEAPRSVLSAGIEAFKYLYSIALLIFCVVQVMGAIFTQQTTSTANGFPAIGAFFIFWFLIFWLAMMEGGQGALVGLQPIDRELYKQSHPRAYKISGIVHRGDNMERFIVGRQFLVVLVVFVSQLMSSAVPNIELWGISKQATEVFLNSGVALMVVTIVLGQLTAQINAANCMLDFINNYFMLYVVTYFSLAIEYSGMLHSVYLVQMFFSKYAGKDEEKEQPPMNLLQRFFFWMRVVFSLSLLGFSFAVTLSALFQGKTTMWTGVPEWVSVVLFFLLMCFVGLMEGLQIALFAVVNIPAKDLESRSTVAFKNCQLTFRGQNLQAFLIGRQICVTICTFVIARITTLDVQIGVDANIFGVSDGIQSFFNTGLLGAVITTIVSSLAWRIVASSFPIAFLSNPLIGIILRLCLLLEASGICSSAWVLARYHKPIVNYQPDDVHLEGSEPHTAEPATARDKDIDRFVSVLRYSFSLITILFCCLLVVASIVTKKTKATVKIGLHPAIVLTVFLLFIIWLAFLEGGQGCIIGLQPVPEEIYAHSHPLTLKNTSIAYERNNLQGFIIGRQFLVLAVVFLIQWITEPITDATVLGLPMIVSDVFLKWGLAIILITITLGQLTSQVNTASCMLDFINNRFSLYFVTYFSLIIDWTGVLHVVYAFRYLIAKLSRNDTGSIETRTGIQLFLFWTKVFFSACLIVFSCAATLVGVIGDNNVMWKDVPDYGLAIIFVILICTVGMMEGVQIALFAVSGLSETELISHRVAHANCKLAFAEHNLQAFLVGRQVCVTFGFFVVAQVATWTVPEASAESNIFGVTNGTQQFLNTGLLGAFVTTVLASLVWRVMAASFPVSFMSNPLIYLIIRFCLLVESSGICSSCWIFGRWNKHLAGYQPDDVYTEGAEKQGKAPVTRRDKDVDVTITVIKYIFSTALLAFGIAITMFLIFTGQTQLAMTAHPAVAFVLIWFLLVWLAMMEGGQGCLVGLQGVKSDLYKDCHPVTLKNTKVVFKGDNMQRFIVGRQFLVVLVVFVTNMCGFPVEGAQAFELPDTVAAIFVDSGLSLILLTVVLGQLTAQVNAATCMLDFSNNYFLLYCVTYVSMIIEVSGILHCVFLVQMLFAKLTGIRVTSNEPPPTCLQRLFFWSRAIFSLALLCFSFAVTLSALFGGQTTTWGAVSDGVSVLIFFILMIITGLMEGMQIALFAVVNLPEKELAHYKLAKATCQLTFQGNNLQAFLIGRQICVTLCTFFIARITTIDVTIGAGENIYGVSDGIQAFFNTGLLGALITTIVGSLAWRIIASSFPLAFLSNPLIYLILRLCLIIEASGLCSSAWLLALINRQIFGFQDDEVYIGRPEVRNAVSENVADQKPEAEAEKAPVDNDIEASLDRTKS</sequence>
<protein>
    <submittedName>
        <fullName evidence="3">Silicon transporter</fullName>
    </submittedName>
</protein>
<feature type="transmembrane region" description="Helical" evidence="2">
    <location>
        <begin position="683"/>
        <end position="702"/>
    </location>
</feature>
<keyword evidence="2" id="KW-0812">Transmembrane</keyword>
<feature type="transmembrane region" description="Helical" evidence="2">
    <location>
        <begin position="584"/>
        <end position="609"/>
    </location>
</feature>
<proteinExistence type="predicted"/>
<dbReference type="EMBL" id="JAGRRH010000013">
    <property type="protein sequence ID" value="KAG7360402.1"/>
    <property type="molecule type" value="Genomic_DNA"/>
</dbReference>
<feature type="transmembrane region" description="Helical" evidence="2">
    <location>
        <begin position="1099"/>
        <end position="1121"/>
    </location>
</feature>
<feature type="transmembrane region" description="Helical" evidence="2">
    <location>
        <begin position="1225"/>
        <end position="1244"/>
    </location>
</feature>
<evidence type="ECO:0000313" key="3">
    <source>
        <dbReference type="EMBL" id="KAG7360402.1"/>
    </source>
</evidence>
<feature type="transmembrane region" description="Helical" evidence="2">
    <location>
        <begin position="232"/>
        <end position="250"/>
    </location>
</feature>
<feature type="region of interest" description="Disordered" evidence="1">
    <location>
        <begin position="136"/>
        <end position="168"/>
    </location>
</feature>
<feature type="compositionally biased region" description="Polar residues" evidence="1">
    <location>
        <begin position="151"/>
        <end position="168"/>
    </location>
</feature>
<feature type="transmembrane region" description="Helical" evidence="2">
    <location>
        <begin position="452"/>
        <end position="479"/>
    </location>
</feature>
<feature type="transmembrane region" description="Helical" evidence="2">
    <location>
        <begin position="414"/>
        <end position="440"/>
    </location>
</feature>
<accession>A0A9K3PUR0</accession>
<keyword evidence="2" id="KW-0472">Membrane</keyword>
<feature type="transmembrane region" description="Helical" evidence="2">
    <location>
        <begin position="1264"/>
        <end position="1292"/>
    </location>
</feature>
<dbReference type="InterPro" id="IPR004693">
    <property type="entry name" value="Silicon_transpt"/>
</dbReference>
<feature type="region of interest" description="Disordered" evidence="1">
    <location>
        <begin position="1533"/>
        <end position="1563"/>
    </location>
</feature>
<reference evidence="3" key="2">
    <citation type="submission" date="2021-04" db="EMBL/GenBank/DDBJ databases">
        <authorList>
            <person name="Podell S."/>
        </authorList>
    </citation>
    <scope>NUCLEOTIDE SEQUENCE</scope>
    <source>
        <strain evidence="3">Hildebrandi</strain>
    </source>
</reference>
<feature type="transmembrane region" description="Helical" evidence="2">
    <location>
        <begin position="1354"/>
        <end position="1380"/>
    </location>
</feature>
<feature type="transmembrane region" description="Helical" evidence="2">
    <location>
        <begin position="742"/>
        <end position="761"/>
    </location>
</feature>
<comment type="caution">
    <text evidence="3">The sequence shown here is derived from an EMBL/GenBank/DDBJ whole genome shotgun (WGS) entry which is preliminary data.</text>
</comment>
<name>A0A9K3PUR0_9STRA</name>
<evidence type="ECO:0000256" key="1">
    <source>
        <dbReference type="SAM" id="MobiDB-lite"/>
    </source>
</evidence>
<feature type="transmembrane region" description="Helical" evidence="2">
    <location>
        <begin position="1035"/>
        <end position="1059"/>
    </location>
</feature>
<feature type="transmembrane region" description="Helical" evidence="2">
    <location>
        <begin position="1483"/>
        <end position="1507"/>
    </location>
</feature>
<feature type="transmembrane region" description="Helical" evidence="2">
    <location>
        <begin position="1192"/>
        <end position="1213"/>
    </location>
</feature>
<feature type="transmembrane region" description="Helical" evidence="2">
    <location>
        <begin position="902"/>
        <end position="928"/>
    </location>
</feature>
<feature type="transmembrane region" description="Helical" evidence="2">
    <location>
        <begin position="550"/>
        <end position="572"/>
    </location>
</feature>
<dbReference type="OrthoDB" id="189428at2759"/>
<keyword evidence="4" id="KW-1185">Reference proteome</keyword>
<feature type="transmembrane region" description="Helical" evidence="2">
    <location>
        <begin position="820"/>
        <end position="844"/>
    </location>
</feature>
<reference evidence="3" key="1">
    <citation type="journal article" date="2021" name="Sci. Rep.">
        <title>Diploid genomic architecture of Nitzschia inconspicua, an elite biomass production diatom.</title>
        <authorList>
            <person name="Oliver A."/>
            <person name="Podell S."/>
            <person name="Pinowska A."/>
            <person name="Traller J.C."/>
            <person name="Smith S.R."/>
            <person name="McClure R."/>
            <person name="Beliaev A."/>
            <person name="Bohutskyi P."/>
            <person name="Hill E.A."/>
            <person name="Rabines A."/>
            <person name="Zheng H."/>
            <person name="Allen L.Z."/>
            <person name="Kuo A."/>
            <person name="Grigoriev I.V."/>
            <person name="Allen A.E."/>
            <person name="Hazlebeck D."/>
            <person name="Allen E.E."/>
        </authorList>
    </citation>
    <scope>NUCLEOTIDE SEQUENCE</scope>
    <source>
        <strain evidence="3">Hildebrandi</strain>
    </source>
</reference>
<gene>
    <name evidence="3" type="ORF">IV203_035501</name>
</gene>
<feature type="transmembrane region" description="Helical" evidence="2">
    <location>
        <begin position="649"/>
        <end position="671"/>
    </location>
</feature>
<feature type="transmembrane region" description="Helical" evidence="2">
    <location>
        <begin position="369"/>
        <end position="393"/>
    </location>
</feature>